<proteinExistence type="inferred from homology"/>
<dbReference type="PANTHER" id="PTHR31826">
    <property type="entry name" value="NICALIN"/>
    <property type="match status" value="1"/>
</dbReference>
<feature type="chain" id="PRO_5043140191" description="BOS complex subunit NCLN" evidence="11">
    <location>
        <begin position="20"/>
        <end position="325"/>
    </location>
</feature>
<evidence type="ECO:0000256" key="5">
    <source>
        <dbReference type="ARBA" id="ARBA00022824"/>
    </source>
</evidence>
<organism evidence="15">
    <name type="scientific">Soboliphyme baturini</name>
    <dbReference type="NCBI Taxonomy" id="241478"/>
    <lineage>
        <taxon>Eukaryota</taxon>
        <taxon>Metazoa</taxon>
        <taxon>Ecdysozoa</taxon>
        <taxon>Nematoda</taxon>
        <taxon>Enoplea</taxon>
        <taxon>Dorylaimia</taxon>
        <taxon>Dioctophymatida</taxon>
        <taxon>Dioctophymatoidea</taxon>
        <taxon>Soboliphymatidae</taxon>
        <taxon>Soboliphyme</taxon>
    </lineage>
</organism>
<keyword evidence="14" id="KW-1185">Reference proteome</keyword>
<feature type="signal peptide" evidence="11">
    <location>
        <begin position="1"/>
        <end position="19"/>
    </location>
</feature>
<evidence type="ECO:0000256" key="2">
    <source>
        <dbReference type="ARBA" id="ARBA00007717"/>
    </source>
</evidence>
<evidence type="ECO:0000313" key="13">
    <source>
        <dbReference type="EMBL" id="VDP10494.1"/>
    </source>
</evidence>
<evidence type="ECO:0000313" key="15">
    <source>
        <dbReference type="WBParaSite" id="SBAD_0000690701-mRNA-1"/>
    </source>
</evidence>
<dbReference type="SUPFAM" id="SSF53187">
    <property type="entry name" value="Zn-dependent exopeptidases"/>
    <property type="match status" value="1"/>
</dbReference>
<dbReference type="GO" id="GO:0005789">
    <property type="term" value="C:endoplasmic reticulum membrane"/>
    <property type="evidence" value="ECO:0007669"/>
    <property type="project" value="UniProtKB-SubCell"/>
</dbReference>
<feature type="domain" description="Peptidase M28" evidence="12">
    <location>
        <begin position="4"/>
        <end position="142"/>
    </location>
</feature>
<comment type="similarity">
    <text evidence="2">Belongs to the nicastrin family.</text>
</comment>
<dbReference type="InterPro" id="IPR016574">
    <property type="entry name" value="Nicalin"/>
</dbReference>
<evidence type="ECO:0000256" key="1">
    <source>
        <dbReference type="ARBA" id="ARBA00004389"/>
    </source>
</evidence>
<evidence type="ECO:0000256" key="3">
    <source>
        <dbReference type="ARBA" id="ARBA00022692"/>
    </source>
</evidence>
<evidence type="ECO:0000256" key="7">
    <source>
        <dbReference type="ARBA" id="ARBA00023136"/>
    </source>
</evidence>
<keyword evidence="5" id="KW-0256">Endoplasmic reticulum</keyword>
<sequence>MNSNASGVIILLELLRVFSKLYRNMKTSPKYNLIFLLSAGGKLNYQGTRQWIDNYFERYDSHSNVGSKVHYALCLDSLAKSSQLFMHVSKVPKNESYLANFHQQLVGAAELFNRSVVIVQKKINLAEDFLAWEHERFNIRKIYATTLSTSKTHKDITSRSILDLNKSEYADVLSKNINIISEGLFRYLFGMSDLVSERFIQGEESIVPHVKMWLRYFSTTPRSAQVFVGSQDNSFLNDMLAYMETFASEAALMPVAADKKDPEFVLFEGVEDVIFAYSIKPALFDLVLAVIVAGYVFSVYFTVVNISVVQQRVRRILKLRHEKLR</sequence>
<reference evidence="15" key="1">
    <citation type="submission" date="2016-06" db="UniProtKB">
        <authorList>
            <consortium name="WormBaseParasite"/>
        </authorList>
    </citation>
    <scope>IDENTIFICATION</scope>
</reference>
<dbReference type="Gene3D" id="3.40.630.10">
    <property type="entry name" value="Zn peptidases"/>
    <property type="match status" value="1"/>
</dbReference>
<gene>
    <name evidence="13" type="ORF">SBAD_LOCUS6649</name>
</gene>
<comment type="subcellular location">
    <subcellularLocation>
        <location evidence="1">Endoplasmic reticulum membrane</location>
        <topology evidence="1">Single-pass membrane protein</topology>
    </subcellularLocation>
</comment>
<keyword evidence="3 10" id="KW-0812">Transmembrane</keyword>
<dbReference type="InterPro" id="IPR007484">
    <property type="entry name" value="Peptidase_M28"/>
</dbReference>
<dbReference type="EMBL" id="UZAM01009925">
    <property type="protein sequence ID" value="VDP10494.1"/>
    <property type="molecule type" value="Genomic_DNA"/>
</dbReference>
<keyword evidence="6 10" id="KW-1133">Transmembrane helix</keyword>
<evidence type="ECO:0000256" key="4">
    <source>
        <dbReference type="ARBA" id="ARBA00022729"/>
    </source>
</evidence>
<dbReference type="Proteomes" id="UP000270296">
    <property type="component" value="Unassembled WGS sequence"/>
</dbReference>
<dbReference type="OrthoDB" id="5913609at2759"/>
<name>A0A183ISQ0_9BILA</name>
<dbReference type="WBParaSite" id="SBAD_0000690701-mRNA-1">
    <property type="protein sequence ID" value="SBAD_0000690701-mRNA-1"/>
    <property type="gene ID" value="SBAD_0000690701"/>
</dbReference>
<keyword evidence="8" id="KW-0325">Glycoprotein</keyword>
<evidence type="ECO:0000259" key="12">
    <source>
        <dbReference type="Pfam" id="PF04389"/>
    </source>
</evidence>
<accession>A0A183ISQ0</accession>
<evidence type="ECO:0000256" key="11">
    <source>
        <dbReference type="SAM" id="SignalP"/>
    </source>
</evidence>
<dbReference type="GO" id="GO:0009966">
    <property type="term" value="P:regulation of signal transduction"/>
    <property type="evidence" value="ECO:0007669"/>
    <property type="project" value="InterPro"/>
</dbReference>
<evidence type="ECO:0000256" key="6">
    <source>
        <dbReference type="ARBA" id="ARBA00022989"/>
    </source>
</evidence>
<evidence type="ECO:0000256" key="10">
    <source>
        <dbReference type="SAM" id="Phobius"/>
    </source>
</evidence>
<protein>
    <recommendedName>
        <fullName evidence="9">BOS complex subunit NCLN</fullName>
    </recommendedName>
</protein>
<reference evidence="13 14" key="2">
    <citation type="submission" date="2018-11" db="EMBL/GenBank/DDBJ databases">
        <authorList>
            <consortium name="Pathogen Informatics"/>
        </authorList>
    </citation>
    <scope>NUCLEOTIDE SEQUENCE [LARGE SCALE GENOMIC DNA]</scope>
</reference>
<keyword evidence="7 10" id="KW-0472">Membrane</keyword>
<keyword evidence="4 11" id="KW-0732">Signal</keyword>
<dbReference type="Pfam" id="PF04389">
    <property type="entry name" value="Peptidase_M28"/>
    <property type="match status" value="1"/>
</dbReference>
<evidence type="ECO:0000313" key="14">
    <source>
        <dbReference type="Proteomes" id="UP000270296"/>
    </source>
</evidence>
<dbReference type="AlphaFoldDB" id="A0A183ISQ0"/>
<feature type="transmembrane region" description="Helical" evidence="10">
    <location>
        <begin position="286"/>
        <end position="309"/>
    </location>
</feature>
<evidence type="ECO:0000256" key="9">
    <source>
        <dbReference type="ARBA" id="ARBA00034873"/>
    </source>
</evidence>
<evidence type="ECO:0000256" key="8">
    <source>
        <dbReference type="ARBA" id="ARBA00023180"/>
    </source>
</evidence>